<dbReference type="EMBL" id="GEEE01021534">
    <property type="protein sequence ID" value="JAP41691.1"/>
    <property type="molecule type" value="Transcribed_RNA"/>
</dbReference>
<evidence type="ECO:0000313" key="1">
    <source>
        <dbReference type="EMBL" id="JAP41691.1"/>
    </source>
</evidence>
<name>A0A0X3NP16_SCHSO</name>
<gene>
    <name evidence="1" type="ORF">TR139236</name>
</gene>
<reference evidence="1" key="1">
    <citation type="submission" date="2016-01" db="EMBL/GenBank/DDBJ databases">
        <title>Reference transcriptome for the parasite Schistocephalus solidus: insights into the molecular evolution of parasitism.</title>
        <authorList>
            <person name="Hebert F.O."/>
            <person name="Grambauer S."/>
            <person name="Barber I."/>
            <person name="Landry C.R."/>
            <person name="Aubin-Horth N."/>
        </authorList>
    </citation>
    <scope>NUCLEOTIDE SEQUENCE</scope>
</reference>
<dbReference type="AlphaFoldDB" id="A0A0X3NP16"/>
<proteinExistence type="predicted"/>
<protein>
    <submittedName>
        <fullName evidence="1">Uncharacterized protein</fullName>
    </submittedName>
</protein>
<sequence>MDLFSRINLVVRTISYGGLLRSSQRAEMQIAEVAVPVLSYQHVQGSNIGFATSSIVHALKSTHIEMLRSPSRKFAYSHAMIRTITRFTIRPILLPNAFERALWPVCEIFVF</sequence>
<organism evidence="1">
    <name type="scientific">Schistocephalus solidus</name>
    <name type="common">Tapeworm</name>
    <dbReference type="NCBI Taxonomy" id="70667"/>
    <lineage>
        <taxon>Eukaryota</taxon>
        <taxon>Metazoa</taxon>
        <taxon>Spiralia</taxon>
        <taxon>Lophotrochozoa</taxon>
        <taxon>Platyhelminthes</taxon>
        <taxon>Cestoda</taxon>
        <taxon>Eucestoda</taxon>
        <taxon>Diphyllobothriidea</taxon>
        <taxon>Diphyllobothriidae</taxon>
        <taxon>Schistocephalus</taxon>
    </lineage>
</organism>
<accession>A0A0X3NP16</accession>